<evidence type="ECO:0000313" key="2">
    <source>
        <dbReference type="EMBL" id="KAK0749835.1"/>
    </source>
</evidence>
<evidence type="ECO:0000256" key="1">
    <source>
        <dbReference type="SAM" id="MobiDB-lite"/>
    </source>
</evidence>
<evidence type="ECO:0000313" key="3">
    <source>
        <dbReference type="Proteomes" id="UP001172155"/>
    </source>
</evidence>
<protein>
    <submittedName>
        <fullName evidence="2">Mitochondrial glycoprotein</fullName>
    </submittedName>
</protein>
<reference evidence="2" key="1">
    <citation type="submission" date="2023-06" db="EMBL/GenBank/DDBJ databases">
        <title>Genome-scale phylogeny and comparative genomics of the fungal order Sordariales.</title>
        <authorList>
            <consortium name="Lawrence Berkeley National Laboratory"/>
            <person name="Hensen N."/>
            <person name="Bonometti L."/>
            <person name="Westerberg I."/>
            <person name="Brannstrom I.O."/>
            <person name="Guillou S."/>
            <person name="Cros-Aarteil S."/>
            <person name="Calhoun S."/>
            <person name="Haridas S."/>
            <person name="Kuo A."/>
            <person name="Mondo S."/>
            <person name="Pangilinan J."/>
            <person name="Riley R."/>
            <person name="LaButti K."/>
            <person name="Andreopoulos B."/>
            <person name="Lipzen A."/>
            <person name="Chen C."/>
            <person name="Yanf M."/>
            <person name="Daum C."/>
            <person name="Ng V."/>
            <person name="Clum A."/>
            <person name="Steindorff A."/>
            <person name="Ohm R."/>
            <person name="Martin F."/>
            <person name="Silar P."/>
            <person name="Natvig D."/>
            <person name="Lalanne C."/>
            <person name="Gautier V."/>
            <person name="Ament-velasquez S.L."/>
            <person name="Kruys A."/>
            <person name="Hutchinson M.I."/>
            <person name="Powell A.J."/>
            <person name="Barry K."/>
            <person name="Miller A.N."/>
            <person name="Grigoriev I.V."/>
            <person name="Debuchy R."/>
            <person name="Gladieux P."/>
            <person name="Thoren M.H."/>
            <person name="Johannesson H."/>
        </authorList>
    </citation>
    <scope>NUCLEOTIDE SEQUENCE</scope>
    <source>
        <strain evidence="2">SMH3187-1</strain>
    </source>
</reference>
<dbReference type="Pfam" id="PF02330">
    <property type="entry name" value="MAM33"/>
    <property type="match status" value="1"/>
</dbReference>
<dbReference type="InterPro" id="IPR003428">
    <property type="entry name" value="MAM33"/>
</dbReference>
<dbReference type="AlphaFoldDB" id="A0AA40K8K2"/>
<dbReference type="Proteomes" id="UP001172155">
    <property type="component" value="Unassembled WGS sequence"/>
</dbReference>
<dbReference type="GO" id="GO:0005759">
    <property type="term" value="C:mitochondrial matrix"/>
    <property type="evidence" value="ECO:0007669"/>
    <property type="project" value="InterPro"/>
</dbReference>
<gene>
    <name evidence="2" type="ORF">B0T18DRAFT_365621</name>
</gene>
<feature type="compositionally biased region" description="Acidic residues" evidence="1">
    <location>
        <begin position="146"/>
        <end position="167"/>
    </location>
</feature>
<dbReference type="EMBL" id="JAUKUD010000003">
    <property type="protein sequence ID" value="KAK0749835.1"/>
    <property type="molecule type" value="Genomic_DNA"/>
</dbReference>
<dbReference type="PANTHER" id="PTHR10826">
    <property type="entry name" value="COMPLEMENT COMPONENT 1"/>
    <property type="match status" value="1"/>
</dbReference>
<dbReference type="GO" id="GO:0042256">
    <property type="term" value="P:cytosolic ribosome assembly"/>
    <property type="evidence" value="ECO:0007669"/>
    <property type="project" value="TreeGrafter"/>
</dbReference>
<dbReference type="InterPro" id="IPR036561">
    <property type="entry name" value="MAM33_sf"/>
</dbReference>
<sequence>MMSLRTLARSAPRALSRASSAFTRSQVAGRTIQSTRTSAFLRPQQASAFSTTVFRRTAAADIEEELSAKLASEIQFEEEVKATQDQPASIKDYLENGPFQIKDVPGKEDVVLTRTYGSEKITVTFSIADLQNMEQDVFDEDAALGDEEAEGKEAEQDGAEGEEDLAEEPSVPCRLNVVVEKPGKGALAVEAVAQDGAIVVENLYYYQDAKLAHAATADASHASQDVYPGPPFGSLDEDLQILMERYLEERGITTALAVFVPDYMDMKEQKEYLAWLNNVKSFVDTAA</sequence>
<dbReference type="PANTHER" id="PTHR10826:SF1">
    <property type="entry name" value="COMPLEMENT COMPONENT 1 Q SUBCOMPONENT-BINDING PROTEIN, MITOCHONDRIAL"/>
    <property type="match status" value="1"/>
</dbReference>
<dbReference type="Gene3D" id="3.10.280.10">
    <property type="entry name" value="Mitochondrial glycoprotein"/>
    <property type="match status" value="1"/>
</dbReference>
<keyword evidence="3" id="KW-1185">Reference proteome</keyword>
<comment type="caution">
    <text evidence="2">The sequence shown here is derived from an EMBL/GenBank/DDBJ whole genome shotgun (WGS) entry which is preliminary data.</text>
</comment>
<dbReference type="SUPFAM" id="SSF54529">
    <property type="entry name" value="Mitochondrial glycoprotein MAM33-like"/>
    <property type="match status" value="1"/>
</dbReference>
<accession>A0AA40K8K2</accession>
<proteinExistence type="predicted"/>
<feature type="region of interest" description="Disordered" evidence="1">
    <location>
        <begin position="146"/>
        <end position="171"/>
    </location>
</feature>
<dbReference type="FunFam" id="3.10.280.10:FF:000007">
    <property type="entry name" value="Regulatory protein SUAPRGA1"/>
    <property type="match status" value="1"/>
</dbReference>
<name>A0AA40K8K2_9PEZI</name>
<organism evidence="2 3">
    <name type="scientific">Schizothecium vesticola</name>
    <dbReference type="NCBI Taxonomy" id="314040"/>
    <lineage>
        <taxon>Eukaryota</taxon>
        <taxon>Fungi</taxon>
        <taxon>Dikarya</taxon>
        <taxon>Ascomycota</taxon>
        <taxon>Pezizomycotina</taxon>
        <taxon>Sordariomycetes</taxon>
        <taxon>Sordariomycetidae</taxon>
        <taxon>Sordariales</taxon>
        <taxon>Schizotheciaceae</taxon>
        <taxon>Schizothecium</taxon>
    </lineage>
</organism>